<keyword evidence="2" id="KW-0472">Membrane</keyword>
<feature type="region of interest" description="Disordered" evidence="1">
    <location>
        <begin position="144"/>
        <end position="173"/>
    </location>
</feature>
<dbReference type="GeneID" id="91089425"/>
<reference evidence="3" key="1">
    <citation type="submission" date="2016-06" db="EMBL/GenBank/DDBJ databases">
        <authorList>
            <person name="Cuomo C."/>
            <person name="Litvintseva A."/>
            <person name="Heitman J."/>
            <person name="Chen Y."/>
            <person name="Sun S."/>
            <person name="Springer D."/>
            <person name="Dromer F."/>
            <person name="Young S."/>
            <person name="Zeng Q."/>
            <person name="Chapman S."/>
            <person name="Gujja S."/>
            <person name="Saif S."/>
            <person name="Birren B."/>
        </authorList>
    </citation>
    <scope>NUCLEOTIDE SEQUENCE</scope>
    <source>
        <strain evidence="3">CBS 7841</strain>
    </source>
</reference>
<dbReference type="RefSeq" id="XP_066070686.1">
    <property type="nucleotide sequence ID" value="XM_066214589.1"/>
</dbReference>
<dbReference type="KEGG" id="cdep:91089425"/>
<protein>
    <submittedName>
        <fullName evidence="3">Uncharacterized protein</fullName>
    </submittedName>
</protein>
<name>A0AAJ8M3U6_9TREE</name>
<feature type="transmembrane region" description="Helical" evidence="2">
    <location>
        <begin position="55"/>
        <end position="78"/>
    </location>
</feature>
<accession>A0AAJ8M3U6</accession>
<keyword evidence="2" id="KW-0812">Transmembrane</keyword>
<keyword evidence="2" id="KW-1133">Transmembrane helix</keyword>
<feature type="transmembrane region" description="Helical" evidence="2">
    <location>
        <begin position="85"/>
        <end position="101"/>
    </location>
</feature>
<reference evidence="3" key="3">
    <citation type="submission" date="2024-01" db="EMBL/GenBank/DDBJ databases">
        <authorList>
            <person name="Coelho M.A."/>
            <person name="David-Palma M."/>
            <person name="Shea T."/>
            <person name="Sun S."/>
            <person name="Cuomo C.A."/>
            <person name="Heitman J."/>
        </authorList>
    </citation>
    <scope>NUCLEOTIDE SEQUENCE</scope>
    <source>
        <strain evidence="3">CBS 7841</strain>
    </source>
</reference>
<dbReference type="EMBL" id="CP143789">
    <property type="protein sequence ID" value="WVN89986.1"/>
    <property type="molecule type" value="Genomic_DNA"/>
</dbReference>
<proteinExistence type="predicted"/>
<keyword evidence="4" id="KW-1185">Reference proteome</keyword>
<evidence type="ECO:0000313" key="4">
    <source>
        <dbReference type="Proteomes" id="UP000094043"/>
    </source>
</evidence>
<evidence type="ECO:0000256" key="1">
    <source>
        <dbReference type="SAM" id="MobiDB-lite"/>
    </source>
</evidence>
<evidence type="ECO:0000313" key="3">
    <source>
        <dbReference type="EMBL" id="WVN89986.1"/>
    </source>
</evidence>
<organism evidence="3 4">
    <name type="scientific">Cryptococcus depauperatus CBS 7841</name>
    <dbReference type="NCBI Taxonomy" id="1295531"/>
    <lineage>
        <taxon>Eukaryota</taxon>
        <taxon>Fungi</taxon>
        <taxon>Dikarya</taxon>
        <taxon>Basidiomycota</taxon>
        <taxon>Agaricomycotina</taxon>
        <taxon>Tremellomycetes</taxon>
        <taxon>Tremellales</taxon>
        <taxon>Cryptococcaceae</taxon>
        <taxon>Cryptococcus</taxon>
    </lineage>
</organism>
<evidence type="ECO:0000256" key="2">
    <source>
        <dbReference type="SAM" id="Phobius"/>
    </source>
</evidence>
<sequence length="241" mass="27076">MPPTTDDKPSTAFEAFFYRYIFPRLPHDAQAIYMEPPTFAKPISFLPLFRLLIPYIGYIITLIAFIIVWSFMTSIIGYFSRVLRFSLRVVPIIAFALWIMGSSDQASTQELFAVVKEWAGFESEKHAGSDESTMGGLFGLRQNTEKKRAKPRTRSGSSSSPRARSKAGADHAKTTDLDLQKGIDFVSSPVADHRARLCQEICYESFRFRLAAFPAASQGGKEESNLGCQIILLQHIINHIE</sequence>
<gene>
    <name evidence="3" type="ORF">L203_105216</name>
</gene>
<reference evidence="3" key="2">
    <citation type="journal article" date="2022" name="Elife">
        <title>Obligate sexual reproduction of a homothallic fungus closely related to the Cryptococcus pathogenic species complex.</title>
        <authorList>
            <person name="Passer A.R."/>
            <person name="Clancey S.A."/>
            <person name="Shea T."/>
            <person name="David-Palma M."/>
            <person name="Averette A.F."/>
            <person name="Boekhout T."/>
            <person name="Porcel B.M."/>
            <person name="Nowrousian M."/>
            <person name="Cuomo C.A."/>
            <person name="Sun S."/>
            <person name="Heitman J."/>
            <person name="Coelho M.A."/>
        </authorList>
    </citation>
    <scope>NUCLEOTIDE SEQUENCE</scope>
    <source>
        <strain evidence="3">CBS 7841</strain>
    </source>
</reference>
<dbReference type="Proteomes" id="UP000094043">
    <property type="component" value="Chromosome 6"/>
</dbReference>
<dbReference type="AlphaFoldDB" id="A0AAJ8M3U6"/>